<reference evidence="1" key="2">
    <citation type="journal article" date="2022" name="New Phytol.">
        <title>Evolutionary transition to the ectomycorrhizal habit in the genomes of a hyperdiverse lineage of mushroom-forming fungi.</title>
        <authorList>
            <person name="Looney B."/>
            <person name="Miyauchi S."/>
            <person name="Morin E."/>
            <person name="Drula E."/>
            <person name="Courty P.E."/>
            <person name="Kohler A."/>
            <person name="Kuo A."/>
            <person name="LaButti K."/>
            <person name="Pangilinan J."/>
            <person name="Lipzen A."/>
            <person name="Riley R."/>
            <person name="Andreopoulos W."/>
            <person name="He G."/>
            <person name="Johnson J."/>
            <person name="Nolan M."/>
            <person name="Tritt A."/>
            <person name="Barry K.W."/>
            <person name="Grigoriev I.V."/>
            <person name="Nagy L.G."/>
            <person name="Hibbett D."/>
            <person name="Henrissat B."/>
            <person name="Matheny P.B."/>
            <person name="Labbe J."/>
            <person name="Martin F.M."/>
        </authorList>
    </citation>
    <scope>NUCLEOTIDE SEQUENCE</scope>
    <source>
        <strain evidence="1">HHB10654</strain>
    </source>
</reference>
<name>A0ACB8T360_9AGAM</name>
<reference evidence="1" key="1">
    <citation type="submission" date="2021-03" db="EMBL/GenBank/DDBJ databases">
        <authorList>
            <consortium name="DOE Joint Genome Institute"/>
            <person name="Ahrendt S."/>
            <person name="Looney B.P."/>
            <person name="Miyauchi S."/>
            <person name="Morin E."/>
            <person name="Drula E."/>
            <person name="Courty P.E."/>
            <person name="Chicoki N."/>
            <person name="Fauchery L."/>
            <person name="Kohler A."/>
            <person name="Kuo A."/>
            <person name="Labutti K."/>
            <person name="Pangilinan J."/>
            <person name="Lipzen A."/>
            <person name="Riley R."/>
            <person name="Andreopoulos W."/>
            <person name="He G."/>
            <person name="Johnson J."/>
            <person name="Barry K.W."/>
            <person name="Grigoriev I.V."/>
            <person name="Nagy L."/>
            <person name="Hibbett D."/>
            <person name="Henrissat B."/>
            <person name="Matheny P.B."/>
            <person name="Labbe J."/>
            <person name="Martin F."/>
        </authorList>
    </citation>
    <scope>NUCLEOTIDE SEQUENCE</scope>
    <source>
        <strain evidence="1">HHB10654</strain>
    </source>
</reference>
<organism evidence="1 2">
    <name type="scientific">Artomyces pyxidatus</name>
    <dbReference type="NCBI Taxonomy" id="48021"/>
    <lineage>
        <taxon>Eukaryota</taxon>
        <taxon>Fungi</taxon>
        <taxon>Dikarya</taxon>
        <taxon>Basidiomycota</taxon>
        <taxon>Agaricomycotina</taxon>
        <taxon>Agaricomycetes</taxon>
        <taxon>Russulales</taxon>
        <taxon>Auriscalpiaceae</taxon>
        <taxon>Artomyces</taxon>
    </lineage>
</organism>
<evidence type="ECO:0000313" key="1">
    <source>
        <dbReference type="EMBL" id="KAI0062436.1"/>
    </source>
</evidence>
<dbReference type="Proteomes" id="UP000814140">
    <property type="component" value="Unassembled WGS sequence"/>
</dbReference>
<feature type="non-terminal residue" evidence="1">
    <location>
        <position position="149"/>
    </location>
</feature>
<proteinExistence type="predicted"/>
<gene>
    <name evidence="1" type="ORF">BV25DRAFT_1825427</name>
</gene>
<accession>A0ACB8T360</accession>
<protein>
    <submittedName>
        <fullName evidence="1">Uncharacterized protein</fullName>
    </submittedName>
</protein>
<comment type="caution">
    <text evidence="1">The sequence shown here is derived from an EMBL/GenBank/DDBJ whole genome shotgun (WGS) entry which is preliminary data.</text>
</comment>
<evidence type="ECO:0000313" key="2">
    <source>
        <dbReference type="Proteomes" id="UP000814140"/>
    </source>
</evidence>
<keyword evidence="2" id="KW-1185">Reference proteome</keyword>
<dbReference type="EMBL" id="MU277207">
    <property type="protein sequence ID" value="KAI0062436.1"/>
    <property type="molecule type" value="Genomic_DNA"/>
</dbReference>
<sequence length="149" mass="16827">MTLRRTKSSNPRSMYWLLGAEVLPLQALKDAFAKRSNLFEGPTDPVMMHEKDVRENLAKGGLGSALVMSTELPPGDDRPPHEAIKDVRRQLSNRFHESILKMCTLQMAVYMCQPLGLYEHSKAIMLQFEAQAQMIPMSYVSGHGAYNPY</sequence>